<accession>A0A160TRG1</accession>
<dbReference type="AlphaFoldDB" id="A0A160TRG1"/>
<protein>
    <submittedName>
        <fullName evidence="2">Uncharacterized protein</fullName>
    </submittedName>
</protein>
<proteinExistence type="predicted"/>
<keyword evidence="1" id="KW-0472">Membrane</keyword>
<evidence type="ECO:0000313" key="2">
    <source>
        <dbReference type="EMBL" id="CUS46419.1"/>
    </source>
</evidence>
<feature type="transmembrane region" description="Helical" evidence="1">
    <location>
        <begin position="82"/>
        <end position="103"/>
    </location>
</feature>
<feature type="transmembrane region" description="Helical" evidence="1">
    <location>
        <begin position="115"/>
        <end position="136"/>
    </location>
</feature>
<gene>
    <name evidence="2" type="ORF">MGWOODY_Smn189</name>
</gene>
<dbReference type="EMBL" id="CZQE01000363">
    <property type="protein sequence ID" value="CUS46419.1"/>
    <property type="molecule type" value="Genomic_DNA"/>
</dbReference>
<reference evidence="2" key="1">
    <citation type="submission" date="2015-10" db="EMBL/GenBank/DDBJ databases">
        <authorList>
            <person name="Gilbert D.G."/>
        </authorList>
    </citation>
    <scope>NUCLEOTIDE SEQUENCE</scope>
</reference>
<evidence type="ECO:0000256" key="1">
    <source>
        <dbReference type="SAM" id="Phobius"/>
    </source>
</evidence>
<sequence length="160" mass="17068">MARRIVLTSPLAPDAIARKMRKVLGGRTAKPARGVTGNGSEQTMTLFYFRPNIRNSFQTTLVATMEPADGGTRIEGKIGPPAGVFVFLGCWFGFLIVFLAMVVGGMAASGAPTEAIVPFVAIPLAMMGFGAMLYRLGTWNAKKDKAAILEFLATTVEARP</sequence>
<keyword evidence="1" id="KW-0812">Transmembrane</keyword>
<organism evidence="2">
    <name type="scientific">hydrothermal vent metagenome</name>
    <dbReference type="NCBI Taxonomy" id="652676"/>
    <lineage>
        <taxon>unclassified sequences</taxon>
        <taxon>metagenomes</taxon>
        <taxon>ecological metagenomes</taxon>
    </lineage>
</organism>
<keyword evidence="1" id="KW-1133">Transmembrane helix</keyword>
<name>A0A160TRG1_9ZZZZ</name>